<dbReference type="SUPFAM" id="SSF110849">
    <property type="entry name" value="ParB/Sulfiredoxin"/>
    <property type="match status" value="1"/>
</dbReference>
<evidence type="ECO:0000313" key="2">
    <source>
        <dbReference type="EMBL" id="ADG98577.1"/>
    </source>
</evidence>
<feature type="compositionally biased region" description="Basic and acidic residues" evidence="1">
    <location>
        <begin position="106"/>
        <end position="121"/>
    </location>
</feature>
<organism evidence="2 3">
    <name type="scientific">Segniliparus rotundus (strain ATCC BAA-972 / CDC 1076 / CIP 108378 / DSM 44985 / JCM 13578)</name>
    <dbReference type="NCBI Taxonomy" id="640132"/>
    <lineage>
        <taxon>Bacteria</taxon>
        <taxon>Bacillati</taxon>
        <taxon>Actinomycetota</taxon>
        <taxon>Actinomycetes</taxon>
        <taxon>Mycobacteriales</taxon>
        <taxon>Segniliparaceae</taxon>
        <taxon>Segniliparus</taxon>
    </lineage>
</organism>
<feature type="region of interest" description="Disordered" evidence="1">
    <location>
        <begin position="106"/>
        <end position="169"/>
    </location>
</feature>
<dbReference type="Proteomes" id="UP000002247">
    <property type="component" value="Chromosome"/>
</dbReference>
<dbReference type="EMBL" id="CP001958">
    <property type="protein sequence ID" value="ADG98577.1"/>
    <property type="molecule type" value="Genomic_DNA"/>
</dbReference>
<protein>
    <recommendedName>
        <fullName evidence="4">ParB/Sulfiredoxin domain-containing protein</fullName>
    </recommendedName>
</protein>
<dbReference type="KEGG" id="srt:Srot_2124"/>
<name>D6Z9E7_SEGRD</name>
<dbReference type="eggNOG" id="COG1475">
    <property type="taxonomic scope" value="Bacteria"/>
</dbReference>
<sequence>MSGPDLFQSLPPQSPEEYRDLEASILAYGLQVLVLRDERGVVVDGRHRQKTDAAIHGLRCPSKTVEVLSGEQNRSLALGLNVHRRHLTREQRRTLLAVSLKADPELSNREHAKRPGADHETAASVQRGLEESGEISNFSERVNPRAPAGSQPAPLAPAHGRVQQVQHGVRVRPVRARTRRALCRAMRADCQTRPGNPAAPRRAAGSLARRALRPRAALSQMDRERRGVAPLEQLLTDANRSAFEVLGAMKGLIASARTPGERDEVAHALRPVLERAIDLVRGVIRALDSEPAQQQ</sequence>
<dbReference type="STRING" id="640132.Srot_2124"/>
<evidence type="ECO:0008006" key="4">
    <source>
        <dbReference type="Google" id="ProtNLM"/>
    </source>
</evidence>
<reference evidence="2 3" key="1">
    <citation type="journal article" date="2010" name="Stand. Genomic Sci.">
        <title>Complete genome sequence of Segniliparus rotundus type strain (CDC 1076).</title>
        <authorList>
            <person name="Sikorski J."/>
            <person name="Lapidus A."/>
            <person name="Copeland A."/>
            <person name="Misra M."/>
            <person name="Glavina Del Rio T."/>
            <person name="Nolan M."/>
            <person name="Lucas S."/>
            <person name="Chen F."/>
            <person name="Tice H."/>
            <person name="Cheng J.F."/>
            <person name="Jando M."/>
            <person name="Schneider S."/>
            <person name="Bruce D."/>
            <person name="Goodwin L."/>
            <person name="Pitluck S."/>
            <person name="Liolios K."/>
            <person name="Mikhailova N."/>
            <person name="Pati A."/>
            <person name="Ivanova N."/>
            <person name="Mavromatis K."/>
            <person name="Chen A."/>
            <person name="Palaniappan K."/>
            <person name="Chertkov O."/>
            <person name="Land M."/>
            <person name="Hauser L."/>
            <person name="Chang Y.J."/>
            <person name="Jeffries C.D."/>
            <person name="Brettin T."/>
            <person name="Detter J.C."/>
            <person name="Han C."/>
            <person name="Rohde M."/>
            <person name="Goker M."/>
            <person name="Bristow J."/>
            <person name="Eisen J.A."/>
            <person name="Markowitz V."/>
            <person name="Hugenholtz P."/>
            <person name="Kyrpides N.C."/>
            <person name="Klenk H.P."/>
        </authorList>
    </citation>
    <scope>NUCLEOTIDE SEQUENCE [LARGE SCALE GENOMIC DNA]</scope>
    <source>
        <strain evidence="3">ATCC BAA-972 / CDC 1076 / CIP 108378 / DSM 44985 / JCM 13578</strain>
    </source>
</reference>
<gene>
    <name evidence="2" type="ordered locus">Srot_2124</name>
</gene>
<proteinExistence type="predicted"/>
<evidence type="ECO:0000313" key="3">
    <source>
        <dbReference type="Proteomes" id="UP000002247"/>
    </source>
</evidence>
<evidence type="ECO:0000256" key="1">
    <source>
        <dbReference type="SAM" id="MobiDB-lite"/>
    </source>
</evidence>
<dbReference type="AlphaFoldDB" id="D6Z9E7"/>
<feature type="region of interest" description="Disordered" evidence="1">
    <location>
        <begin position="190"/>
        <end position="209"/>
    </location>
</feature>
<feature type="compositionally biased region" description="Low complexity" evidence="1">
    <location>
        <begin position="159"/>
        <end position="168"/>
    </location>
</feature>
<keyword evidence="3" id="KW-1185">Reference proteome</keyword>
<feature type="compositionally biased region" description="Low complexity" evidence="1">
    <location>
        <begin position="193"/>
        <end position="209"/>
    </location>
</feature>
<dbReference type="InterPro" id="IPR036086">
    <property type="entry name" value="ParB/Sulfiredoxin_sf"/>
</dbReference>
<accession>D6Z9E7</accession>
<dbReference type="HOGENOM" id="CLU_942993_0_0_11"/>